<proteinExistence type="predicted"/>
<dbReference type="Pfam" id="PF00651">
    <property type="entry name" value="BTB"/>
    <property type="match status" value="1"/>
</dbReference>
<evidence type="ECO:0000259" key="2">
    <source>
        <dbReference type="PROSITE" id="PS50097"/>
    </source>
</evidence>
<dbReference type="SUPFAM" id="SSF54695">
    <property type="entry name" value="POZ domain"/>
    <property type="match status" value="1"/>
</dbReference>
<evidence type="ECO:0000313" key="3">
    <source>
        <dbReference type="EMBL" id="KAB5595812.1"/>
    </source>
</evidence>
<dbReference type="EMBL" id="SSOP01000006">
    <property type="protein sequence ID" value="KAB5595812.1"/>
    <property type="molecule type" value="Genomic_DNA"/>
</dbReference>
<gene>
    <name evidence="3" type="ORF">CTheo_825</name>
</gene>
<evidence type="ECO:0000256" key="1">
    <source>
        <dbReference type="SAM" id="MobiDB-lite"/>
    </source>
</evidence>
<feature type="region of interest" description="Disordered" evidence="1">
    <location>
        <begin position="1"/>
        <end position="58"/>
    </location>
</feature>
<dbReference type="Proteomes" id="UP000383932">
    <property type="component" value="Unassembled WGS sequence"/>
</dbReference>
<evidence type="ECO:0000313" key="4">
    <source>
        <dbReference type="Proteomes" id="UP000383932"/>
    </source>
</evidence>
<dbReference type="CDD" id="cd18186">
    <property type="entry name" value="BTB_POZ_ZBTB_KLHL-like"/>
    <property type="match status" value="1"/>
</dbReference>
<comment type="caution">
    <text evidence="3">The sequence shown here is derived from an EMBL/GenBank/DDBJ whole genome shotgun (WGS) entry which is preliminary data.</text>
</comment>
<sequence length="364" mass="41402">MTEVSISFPPKKKKKKTKKPMEEVGILLPSRSTHHPTSQSTQSSNETSGCQSIGQVDLTHGFSPEDGGDFTIRSKDDAEFTVHSAILSIASPIFKDLMSVGSGERVVALTEDGQTIRLMLSFLHHRTIPPIDDFNMLGRALEVARKYEIEAMTAWLRTLFWFETSALHMRRDPLQAYDIASVYGFSDVVDACYRHCIRKLNLRDQATMNEFVTTRQDPQSALALVARLSTRQAVITETLINVHEYPMNLLSREWGTTHLEPEKLVAALICDKCRPAYDDSYFAPVSWQSFWAHRALQVLLREPLDQSEHVFKIGFLCKPYDHDSDTTTFCEKCFEQIQLRQNAVWEDWAGQVQLTLGDRLGDEI</sequence>
<dbReference type="InterPro" id="IPR011333">
    <property type="entry name" value="SKP1/BTB/POZ_sf"/>
</dbReference>
<name>A0A5N5QVM0_9AGAM</name>
<feature type="compositionally biased region" description="Polar residues" evidence="1">
    <location>
        <begin position="45"/>
        <end position="54"/>
    </location>
</feature>
<dbReference type="Gene3D" id="3.30.710.10">
    <property type="entry name" value="Potassium Channel Kv1.1, Chain A"/>
    <property type="match status" value="1"/>
</dbReference>
<feature type="compositionally biased region" description="Low complexity" evidence="1">
    <location>
        <begin position="29"/>
        <end position="44"/>
    </location>
</feature>
<dbReference type="InterPro" id="IPR000210">
    <property type="entry name" value="BTB/POZ_dom"/>
</dbReference>
<dbReference type="AlphaFoldDB" id="A0A5N5QVM0"/>
<organism evidence="3 4">
    <name type="scientific">Ceratobasidium theobromae</name>
    <dbReference type="NCBI Taxonomy" id="1582974"/>
    <lineage>
        <taxon>Eukaryota</taxon>
        <taxon>Fungi</taxon>
        <taxon>Dikarya</taxon>
        <taxon>Basidiomycota</taxon>
        <taxon>Agaricomycotina</taxon>
        <taxon>Agaricomycetes</taxon>
        <taxon>Cantharellales</taxon>
        <taxon>Ceratobasidiaceae</taxon>
        <taxon>Ceratobasidium</taxon>
    </lineage>
</organism>
<accession>A0A5N5QVM0</accession>
<keyword evidence="4" id="KW-1185">Reference proteome</keyword>
<feature type="domain" description="BTB" evidence="2">
    <location>
        <begin position="68"/>
        <end position="132"/>
    </location>
</feature>
<protein>
    <recommendedName>
        <fullName evidence="2">BTB domain-containing protein</fullName>
    </recommendedName>
</protein>
<reference evidence="3 4" key="1">
    <citation type="journal article" date="2019" name="Fungal Biol. Biotechnol.">
        <title>Draft genome sequence of fastidious pathogen Ceratobasidium theobromae, which causes vascular-streak dieback in Theobroma cacao.</title>
        <authorList>
            <person name="Ali S.S."/>
            <person name="Asman A."/>
            <person name="Shao J."/>
            <person name="Firmansyah A.P."/>
            <person name="Susilo A.W."/>
            <person name="Rosmana A."/>
            <person name="McMahon P."/>
            <person name="Junaid M."/>
            <person name="Guest D."/>
            <person name="Kheng T.Y."/>
            <person name="Meinhardt L.W."/>
            <person name="Bailey B.A."/>
        </authorList>
    </citation>
    <scope>NUCLEOTIDE SEQUENCE [LARGE SCALE GENOMIC DNA]</scope>
    <source>
        <strain evidence="3 4">CT2</strain>
    </source>
</reference>
<dbReference type="OrthoDB" id="3357985at2759"/>
<dbReference type="PROSITE" id="PS50097">
    <property type="entry name" value="BTB"/>
    <property type="match status" value="1"/>
</dbReference>